<dbReference type="STRING" id="33114.A0A2G2X590"/>
<gene>
    <name evidence="3" type="ORF">CQW23_07082</name>
</gene>
<evidence type="ECO:0000259" key="2">
    <source>
        <dbReference type="Pfam" id="PF00609"/>
    </source>
</evidence>
<evidence type="ECO:0000256" key="1">
    <source>
        <dbReference type="SAM" id="MobiDB-lite"/>
    </source>
</evidence>
<accession>A0A2G2X590</accession>
<organism evidence="3 4">
    <name type="scientific">Capsicum baccatum</name>
    <name type="common">Peruvian pepper</name>
    <dbReference type="NCBI Taxonomy" id="33114"/>
    <lineage>
        <taxon>Eukaryota</taxon>
        <taxon>Viridiplantae</taxon>
        <taxon>Streptophyta</taxon>
        <taxon>Embryophyta</taxon>
        <taxon>Tracheophyta</taxon>
        <taxon>Spermatophyta</taxon>
        <taxon>Magnoliopsida</taxon>
        <taxon>eudicotyledons</taxon>
        <taxon>Gunneridae</taxon>
        <taxon>Pentapetalae</taxon>
        <taxon>asterids</taxon>
        <taxon>lamiids</taxon>
        <taxon>Solanales</taxon>
        <taxon>Solanaceae</taxon>
        <taxon>Solanoideae</taxon>
        <taxon>Capsiceae</taxon>
        <taxon>Capsicum</taxon>
    </lineage>
</organism>
<proteinExistence type="predicted"/>
<dbReference type="OrthoDB" id="1611471at2759"/>
<keyword evidence="4" id="KW-1185">Reference proteome</keyword>
<feature type="domain" description="Diacylglycerol kinase accessory" evidence="2">
    <location>
        <begin position="72"/>
        <end position="126"/>
    </location>
</feature>
<feature type="compositionally biased region" description="Polar residues" evidence="1">
    <location>
        <begin position="240"/>
        <end position="250"/>
    </location>
</feature>
<protein>
    <recommendedName>
        <fullName evidence="2">Diacylglycerol kinase accessory domain-containing protein</fullName>
    </recommendedName>
</protein>
<dbReference type="EMBL" id="MLFT02000003">
    <property type="protein sequence ID" value="PHT52620.1"/>
    <property type="molecule type" value="Genomic_DNA"/>
</dbReference>
<comment type="caution">
    <text evidence="3">The sequence shown here is derived from an EMBL/GenBank/DDBJ whole genome shotgun (WGS) entry which is preliminary data.</text>
</comment>
<evidence type="ECO:0000313" key="3">
    <source>
        <dbReference type="EMBL" id="PHT52620.1"/>
    </source>
</evidence>
<evidence type="ECO:0000313" key="4">
    <source>
        <dbReference type="Proteomes" id="UP000224567"/>
    </source>
</evidence>
<feature type="region of interest" description="Disordered" evidence="1">
    <location>
        <begin position="236"/>
        <end position="255"/>
    </location>
</feature>
<name>A0A2G2X590_CAPBA</name>
<sequence>MSCLAGAQDSLLPNAAMTYLERVLNEILQPTIRSLKRMTIPRDNRFHPWMDSYIGQCKTCPNYLDLLMSWVVKFMNKVLYAREGARSMMDWTFVDFPGQVRVDVDVFEIKVLEDAEGVLVANIESYLLVSLFCDGVTAIANRWGSRKLGGLHRAPDNFAAAAARNPVCNLGLMNMLEAKMPFKFIVMRRNFLQRLLEIHGDESLNMIDIPSTRPKKNPLHPYPRKMVDSPVANKAVLGQPENSPSPNISGRESRSPDSILLEIGSGVSEYPVSEQQNSRFSPASCTKDVHTAYIIFAE</sequence>
<dbReference type="Pfam" id="PF00609">
    <property type="entry name" value="DAGK_acc"/>
    <property type="match status" value="1"/>
</dbReference>
<reference evidence="4" key="2">
    <citation type="journal article" date="2017" name="J. Anim. Genet.">
        <title>Multiple reference genome sequences of hot pepper reveal the massive evolution of plant disease resistance genes by retroduplication.</title>
        <authorList>
            <person name="Kim S."/>
            <person name="Park J."/>
            <person name="Yeom S.-I."/>
            <person name="Kim Y.-M."/>
            <person name="Seo E."/>
            <person name="Kim K.-T."/>
            <person name="Kim M.-S."/>
            <person name="Lee J.M."/>
            <person name="Cheong K."/>
            <person name="Shin H.-S."/>
            <person name="Kim S.-B."/>
            <person name="Han K."/>
            <person name="Lee J."/>
            <person name="Park M."/>
            <person name="Lee H.-A."/>
            <person name="Lee H.-Y."/>
            <person name="Lee Y."/>
            <person name="Oh S."/>
            <person name="Lee J.H."/>
            <person name="Choi E."/>
            <person name="Choi E."/>
            <person name="Lee S.E."/>
            <person name="Jeon J."/>
            <person name="Kim H."/>
            <person name="Choi G."/>
            <person name="Song H."/>
            <person name="Lee J."/>
            <person name="Lee S.-C."/>
            <person name="Kwon J.-K."/>
            <person name="Lee H.-Y."/>
            <person name="Koo N."/>
            <person name="Hong Y."/>
            <person name="Kim R.W."/>
            <person name="Kang W.-H."/>
            <person name="Huh J.H."/>
            <person name="Kang B.-C."/>
            <person name="Yang T.-J."/>
            <person name="Lee Y.-H."/>
            <person name="Bennetzen J.L."/>
            <person name="Choi D."/>
        </authorList>
    </citation>
    <scope>NUCLEOTIDE SEQUENCE [LARGE SCALE GENOMIC DNA]</scope>
    <source>
        <strain evidence="4">cv. PBC81</strain>
    </source>
</reference>
<dbReference type="AlphaFoldDB" id="A0A2G2X590"/>
<dbReference type="GO" id="GO:0004143">
    <property type="term" value="F:ATP-dependent diacylglycerol kinase activity"/>
    <property type="evidence" value="ECO:0007669"/>
    <property type="project" value="InterPro"/>
</dbReference>
<dbReference type="InterPro" id="IPR000756">
    <property type="entry name" value="Diacylglycerol_kin_accessory"/>
</dbReference>
<reference evidence="3 4" key="1">
    <citation type="journal article" date="2017" name="Genome Biol.">
        <title>New reference genome sequences of hot pepper reveal the massive evolution of plant disease-resistance genes by retroduplication.</title>
        <authorList>
            <person name="Kim S."/>
            <person name="Park J."/>
            <person name="Yeom S.I."/>
            <person name="Kim Y.M."/>
            <person name="Seo E."/>
            <person name="Kim K.T."/>
            <person name="Kim M.S."/>
            <person name="Lee J.M."/>
            <person name="Cheong K."/>
            <person name="Shin H.S."/>
            <person name="Kim S.B."/>
            <person name="Han K."/>
            <person name="Lee J."/>
            <person name="Park M."/>
            <person name="Lee H.A."/>
            <person name="Lee H.Y."/>
            <person name="Lee Y."/>
            <person name="Oh S."/>
            <person name="Lee J.H."/>
            <person name="Choi E."/>
            <person name="Choi E."/>
            <person name="Lee S.E."/>
            <person name="Jeon J."/>
            <person name="Kim H."/>
            <person name="Choi G."/>
            <person name="Song H."/>
            <person name="Lee J."/>
            <person name="Lee S.C."/>
            <person name="Kwon J.K."/>
            <person name="Lee H.Y."/>
            <person name="Koo N."/>
            <person name="Hong Y."/>
            <person name="Kim R.W."/>
            <person name="Kang W.H."/>
            <person name="Huh J.H."/>
            <person name="Kang B.C."/>
            <person name="Yang T.J."/>
            <person name="Lee Y.H."/>
            <person name="Bennetzen J.L."/>
            <person name="Choi D."/>
        </authorList>
    </citation>
    <scope>NUCLEOTIDE SEQUENCE [LARGE SCALE GENOMIC DNA]</scope>
    <source>
        <strain evidence="4">cv. PBC81</strain>
    </source>
</reference>
<dbReference type="Proteomes" id="UP000224567">
    <property type="component" value="Unassembled WGS sequence"/>
</dbReference>
<dbReference type="GO" id="GO:0007200">
    <property type="term" value="P:phospholipase C-activating G protein-coupled receptor signaling pathway"/>
    <property type="evidence" value="ECO:0007669"/>
    <property type="project" value="InterPro"/>
</dbReference>